<evidence type="ECO:0000313" key="2">
    <source>
        <dbReference type="Proteomes" id="UP001165064"/>
    </source>
</evidence>
<gene>
    <name evidence="1" type="ORF">Amon02_000549000</name>
</gene>
<keyword evidence="2" id="KW-1185">Reference proteome</keyword>
<name>A0ACB5T663_AMBMO</name>
<accession>A0ACB5T663</accession>
<dbReference type="Proteomes" id="UP001165064">
    <property type="component" value="Unassembled WGS sequence"/>
</dbReference>
<proteinExistence type="predicted"/>
<protein>
    <submittedName>
        <fullName evidence="1">Unnamed protein product</fullName>
    </submittedName>
</protein>
<comment type="caution">
    <text evidence="1">The sequence shown here is derived from an EMBL/GenBank/DDBJ whole genome shotgun (WGS) entry which is preliminary data.</text>
</comment>
<sequence>MNTLISYCWSSVGSLPKLTALQFFPLLTFLIGGPPNDSKVKQHSDETLGNGVQCIQSLLKGCQNQGVSFYKGVFEDTKMIPCLGHLISVLLDIVLSCSNTDVQMTSLDTLKLLYQLLNDGEILSFVLPGTISSISKLMIKNPHYQVTIKALEVIRVIVSCCFNDVDLDVHKKHNIQTIEDLKDSIIPIDDKESVENGFKVVIPENVGDKRHRTTAWLRATSYQLQKGFKVILNIKEEKLSRESVRQALFDLILSIFVNCFKSCEVMLPTLFDTLTDVCCSDVMFQDYLIASMKTSVNFADFKLLLDDSLVKDLDKLSFVLSSPDTTKILSLFNRLTFFTTTMCDLNFMGEVATERLTNKLNDELSFLLQLANSSNAKKKITAGSLTSIVTDKKKSYITEMKLISSNYLGTGLDFEEPVSISIFDGIFDKEVESALLQLLKSLSNSPTICQVLDQLLLNCETTNNQINNTIQQSTSIWLSTTILSFKDTTHRKNVDPVDEFMQFDDSDSDNESVYTVTEDDDELAIVLQNNVYTSLEKSYEVLDLVSTESKGSLGSIKATIMALSTIGNACVILNDSFQDELHKVLP</sequence>
<evidence type="ECO:0000313" key="1">
    <source>
        <dbReference type="EMBL" id="GME82393.1"/>
    </source>
</evidence>
<organism evidence="1 2">
    <name type="scientific">Ambrosiozyma monospora</name>
    <name type="common">Yeast</name>
    <name type="synonym">Endomycopsis monosporus</name>
    <dbReference type="NCBI Taxonomy" id="43982"/>
    <lineage>
        <taxon>Eukaryota</taxon>
        <taxon>Fungi</taxon>
        <taxon>Dikarya</taxon>
        <taxon>Ascomycota</taxon>
        <taxon>Saccharomycotina</taxon>
        <taxon>Pichiomycetes</taxon>
        <taxon>Pichiales</taxon>
        <taxon>Pichiaceae</taxon>
        <taxon>Ambrosiozyma</taxon>
    </lineage>
</organism>
<dbReference type="EMBL" id="BSXS01004049">
    <property type="protein sequence ID" value="GME82393.1"/>
    <property type="molecule type" value="Genomic_DNA"/>
</dbReference>
<reference evidence="1" key="1">
    <citation type="submission" date="2023-04" db="EMBL/GenBank/DDBJ databases">
        <title>Ambrosiozyma monospora NBRC 10751.</title>
        <authorList>
            <person name="Ichikawa N."/>
            <person name="Sato H."/>
            <person name="Tonouchi N."/>
        </authorList>
    </citation>
    <scope>NUCLEOTIDE SEQUENCE</scope>
    <source>
        <strain evidence="1">NBRC 10751</strain>
    </source>
</reference>